<dbReference type="FunFam" id="2.40.50.40:FF:000031">
    <property type="entry name" value="Heterochromatin protein 1"/>
    <property type="match status" value="1"/>
</dbReference>
<keyword evidence="4" id="KW-0804">Transcription</keyword>
<dbReference type="GO" id="GO:0005634">
    <property type="term" value="C:nucleus"/>
    <property type="evidence" value="ECO:0007669"/>
    <property type="project" value="UniProtKB-SubCell"/>
</dbReference>
<evidence type="ECO:0000313" key="9">
    <source>
        <dbReference type="EnsemblMetazoa" id="XP_022658190"/>
    </source>
</evidence>
<dbReference type="InterPro" id="IPR008251">
    <property type="entry name" value="Chromo_shadow_dom"/>
</dbReference>
<dbReference type="SMART" id="SM00300">
    <property type="entry name" value="ChSh"/>
    <property type="match status" value="1"/>
</dbReference>
<evidence type="ECO:0000256" key="4">
    <source>
        <dbReference type="ARBA" id="ARBA00023163"/>
    </source>
</evidence>
<evidence type="ECO:0000256" key="5">
    <source>
        <dbReference type="ARBA" id="ARBA00023242"/>
    </source>
</evidence>
<dbReference type="CDD" id="cd00034">
    <property type="entry name" value="CSD"/>
    <property type="match status" value="1"/>
</dbReference>
<evidence type="ECO:0000256" key="2">
    <source>
        <dbReference type="ARBA" id="ARBA00022737"/>
    </source>
</evidence>
<keyword evidence="5" id="KW-0539">Nucleus</keyword>
<dbReference type="OrthoDB" id="433924at2759"/>
<dbReference type="PROSITE" id="PS00598">
    <property type="entry name" value="CHROMO_1"/>
    <property type="match status" value="1"/>
</dbReference>
<dbReference type="SMART" id="SM00298">
    <property type="entry name" value="CHROMO"/>
    <property type="match status" value="2"/>
</dbReference>
<dbReference type="AlphaFoldDB" id="A0A7M7JWH6"/>
<name>A0A7M7JWH6_VARDE</name>
<feature type="domain" description="Chromo" evidence="8">
    <location>
        <begin position="102"/>
        <end position="160"/>
    </location>
</feature>
<proteinExistence type="predicted"/>
<dbReference type="SUPFAM" id="SSF54160">
    <property type="entry name" value="Chromo domain-like"/>
    <property type="match status" value="2"/>
</dbReference>
<dbReference type="InterPro" id="IPR023780">
    <property type="entry name" value="Chromo_domain"/>
</dbReference>
<evidence type="ECO:0000259" key="8">
    <source>
        <dbReference type="PROSITE" id="PS50013"/>
    </source>
</evidence>
<dbReference type="RefSeq" id="XP_022658190.1">
    <property type="nucleotide sequence ID" value="XM_022802455.1"/>
</dbReference>
<protein>
    <recommendedName>
        <fullName evidence="6">Heterochromatin protein 1</fullName>
    </recommendedName>
</protein>
<evidence type="ECO:0000256" key="7">
    <source>
        <dbReference type="SAM" id="MobiDB-lite"/>
    </source>
</evidence>
<evidence type="ECO:0000256" key="3">
    <source>
        <dbReference type="ARBA" id="ARBA00023015"/>
    </source>
</evidence>
<reference evidence="9" key="1">
    <citation type="submission" date="2021-01" db="UniProtKB">
        <authorList>
            <consortium name="EnsemblMetazoa"/>
        </authorList>
    </citation>
    <scope>IDENTIFICATION</scope>
</reference>
<keyword evidence="3" id="KW-0805">Transcription regulation</keyword>
<dbReference type="GeneID" id="111249091"/>
<dbReference type="InterPro" id="IPR051219">
    <property type="entry name" value="Heterochromatin_chromo-domain"/>
</dbReference>
<dbReference type="Pfam" id="PF01393">
    <property type="entry name" value="Chromo_shadow"/>
    <property type="match status" value="1"/>
</dbReference>
<dbReference type="InterPro" id="IPR016197">
    <property type="entry name" value="Chromo-like_dom_sf"/>
</dbReference>
<feature type="region of interest" description="Disordered" evidence="7">
    <location>
        <begin position="56"/>
        <end position="105"/>
    </location>
</feature>
<sequence>MSEEEYVVEKVLDKRIRNGKVEYFLKWKGYGEDDNTWEPMENLDCQELIETFEQERAKKEAAKKDSVKKKATNGSNEVAPAKRTPPKSAKEGGKPKGFDRGLEPEKIIGATDSSGELMFLLKWKGVDEADLVPAAQANVKCPQIVIKFYEERLTWAPPGGNR</sequence>
<comment type="subcellular location">
    <subcellularLocation>
        <location evidence="1">Nucleus</location>
    </subcellularLocation>
</comment>
<feature type="domain" description="Chromo" evidence="8">
    <location>
        <begin position="6"/>
        <end position="64"/>
    </location>
</feature>
<dbReference type="PROSITE" id="PS50013">
    <property type="entry name" value="CHROMO_2"/>
    <property type="match status" value="2"/>
</dbReference>
<organism evidence="9 10">
    <name type="scientific">Varroa destructor</name>
    <name type="common">Honeybee mite</name>
    <dbReference type="NCBI Taxonomy" id="109461"/>
    <lineage>
        <taxon>Eukaryota</taxon>
        <taxon>Metazoa</taxon>
        <taxon>Ecdysozoa</taxon>
        <taxon>Arthropoda</taxon>
        <taxon>Chelicerata</taxon>
        <taxon>Arachnida</taxon>
        <taxon>Acari</taxon>
        <taxon>Parasitiformes</taxon>
        <taxon>Mesostigmata</taxon>
        <taxon>Gamasina</taxon>
        <taxon>Dermanyssoidea</taxon>
        <taxon>Varroidae</taxon>
        <taxon>Varroa</taxon>
    </lineage>
</organism>
<evidence type="ECO:0000313" key="10">
    <source>
        <dbReference type="Proteomes" id="UP000594260"/>
    </source>
</evidence>
<dbReference type="FunCoup" id="A0A7M7JWH6">
    <property type="interactions" value="1260"/>
</dbReference>
<evidence type="ECO:0000256" key="1">
    <source>
        <dbReference type="ARBA" id="ARBA00004123"/>
    </source>
</evidence>
<dbReference type="EnsemblMetazoa" id="XM_022802455">
    <property type="protein sequence ID" value="XP_022658190"/>
    <property type="gene ID" value="LOC111249091"/>
</dbReference>
<dbReference type="Gene3D" id="2.40.50.40">
    <property type="match status" value="2"/>
</dbReference>
<keyword evidence="10" id="KW-1185">Reference proteome</keyword>
<keyword evidence="2" id="KW-0677">Repeat</keyword>
<dbReference type="InterPro" id="IPR000953">
    <property type="entry name" value="Chromo/chromo_shadow_dom"/>
</dbReference>
<dbReference type="InParanoid" id="A0A7M7JWH6"/>
<dbReference type="GO" id="GO:0031507">
    <property type="term" value="P:heterochromatin formation"/>
    <property type="evidence" value="ECO:0007669"/>
    <property type="project" value="UniProtKB-ARBA"/>
</dbReference>
<dbReference type="InterPro" id="IPR023779">
    <property type="entry name" value="Chromodomain_CS"/>
</dbReference>
<dbReference type="GO" id="GO:0000792">
    <property type="term" value="C:heterochromatin"/>
    <property type="evidence" value="ECO:0007669"/>
    <property type="project" value="UniProtKB-ARBA"/>
</dbReference>
<dbReference type="PRINTS" id="PR00504">
    <property type="entry name" value="CHROMODOMAIN"/>
</dbReference>
<feature type="compositionally biased region" description="Basic and acidic residues" evidence="7">
    <location>
        <begin position="56"/>
        <end position="65"/>
    </location>
</feature>
<dbReference type="GO" id="GO:0003682">
    <property type="term" value="F:chromatin binding"/>
    <property type="evidence" value="ECO:0007669"/>
    <property type="project" value="UniProtKB-ARBA"/>
</dbReference>
<accession>A0A7M7JWH6</accession>
<dbReference type="Proteomes" id="UP000594260">
    <property type="component" value="Unplaced"/>
</dbReference>
<dbReference type="Pfam" id="PF00385">
    <property type="entry name" value="Chromo"/>
    <property type="match status" value="1"/>
</dbReference>
<dbReference type="OMA" id="RIICARD"/>
<feature type="compositionally biased region" description="Basic and acidic residues" evidence="7">
    <location>
        <begin position="88"/>
        <end position="105"/>
    </location>
</feature>
<dbReference type="InterPro" id="IPR017984">
    <property type="entry name" value="Chromo_dom_subgr"/>
</dbReference>
<dbReference type="FunFam" id="2.40.50.40:FF:000007">
    <property type="entry name" value="Chromobox protein homolog 1"/>
    <property type="match status" value="1"/>
</dbReference>
<evidence type="ECO:0000256" key="6">
    <source>
        <dbReference type="ARBA" id="ARBA00073803"/>
    </source>
</evidence>
<dbReference type="PANTHER" id="PTHR22812">
    <property type="entry name" value="CHROMOBOX PROTEIN"/>
    <property type="match status" value="1"/>
</dbReference>
<dbReference type="KEGG" id="vde:111249091"/>